<dbReference type="SUPFAM" id="SSF56349">
    <property type="entry name" value="DNA breaking-rejoining enzymes"/>
    <property type="match status" value="1"/>
</dbReference>
<evidence type="ECO:0000313" key="2">
    <source>
        <dbReference type="Proteomes" id="UP000245866"/>
    </source>
</evidence>
<sequence length="80" mass="9259">MKQLVLPIKDSYVLSEVQDTLLHNFKAGIRNYTIFQVGKATLLRVSDVLRLQQSDVFNEYGEIKRNAYIKDAVCKIKLEK</sequence>
<dbReference type="InterPro" id="IPR011010">
    <property type="entry name" value="DNA_brk_join_enz"/>
</dbReference>
<gene>
    <name evidence="1" type="ORF">DKZ23_11215</name>
</gene>
<evidence type="ECO:0008006" key="3">
    <source>
        <dbReference type="Google" id="ProtNLM"/>
    </source>
</evidence>
<accession>A0A317GET3</accession>
<proteinExistence type="predicted"/>
<dbReference type="EMBL" id="QGHS01000323">
    <property type="protein sequence ID" value="PWT43616.1"/>
    <property type="molecule type" value="Genomic_DNA"/>
</dbReference>
<reference evidence="1 2" key="1">
    <citation type="journal article" date="2018" name="Front. Microbiol.">
        <title>Comparative Genomics of the Herbivore Gut Symbiont Lactobacillus reuteri Reveals Genetic Diversity and Lifestyle Adaptation.</title>
        <authorList>
            <person name="Zhao J."/>
        </authorList>
    </citation>
    <scope>NUCLEOTIDE SEQUENCE [LARGE SCALE GENOMIC DNA]</scope>
    <source>
        <strain evidence="1 2">LR12</strain>
    </source>
</reference>
<organism evidence="1 2">
    <name type="scientific">Limosilactobacillus reuteri</name>
    <name type="common">Lactobacillus reuteri</name>
    <dbReference type="NCBI Taxonomy" id="1598"/>
    <lineage>
        <taxon>Bacteria</taxon>
        <taxon>Bacillati</taxon>
        <taxon>Bacillota</taxon>
        <taxon>Bacilli</taxon>
        <taxon>Lactobacillales</taxon>
        <taxon>Lactobacillaceae</taxon>
        <taxon>Limosilactobacillus</taxon>
    </lineage>
</organism>
<dbReference type="AlphaFoldDB" id="A0A317GET3"/>
<protein>
    <recommendedName>
        <fullName evidence="3">Integrase</fullName>
    </recommendedName>
</protein>
<dbReference type="GO" id="GO:0003677">
    <property type="term" value="F:DNA binding"/>
    <property type="evidence" value="ECO:0007669"/>
    <property type="project" value="InterPro"/>
</dbReference>
<name>A0A317GET3_LIMRT</name>
<evidence type="ECO:0000313" key="1">
    <source>
        <dbReference type="EMBL" id="PWT43616.1"/>
    </source>
</evidence>
<dbReference type="Proteomes" id="UP000245866">
    <property type="component" value="Unassembled WGS sequence"/>
</dbReference>
<comment type="caution">
    <text evidence="1">The sequence shown here is derived from an EMBL/GenBank/DDBJ whole genome shotgun (WGS) entry which is preliminary data.</text>
</comment>